<dbReference type="Gene3D" id="4.10.280.10">
    <property type="entry name" value="Helix-loop-helix DNA-binding domain"/>
    <property type="match status" value="1"/>
</dbReference>
<dbReference type="GO" id="GO:0000981">
    <property type="term" value="F:DNA-binding transcription factor activity, RNA polymerase II-specific"/>
    <property type="evidence" value="ECO:0007669"/>
    <property type="project" value="TreeGrafter"/>
</dbReference>
<evidence type="ECO:0000313" key="10">
    <source>
        <dbReference type="Proteomes" id="UP000027586"/>
    </source>
</evidence>
<evidence type="ECO:0000256" key="3">
    <source>
        <dbReference type="ARBA" id="ARBA00023125"/>
    </source>
</evidence>
<dbReference type="EMBL" id="CBTN010000037">
    <property type="protein sequence ID" value="CDH56443.1"/>
    <property type="molecule type" value="Genomic_DNA"/>
</dbReference>
<feature type="region of interest" description="Disordered" evidence="7">
    <location>
        <begin position="1"/>
        <end position="32"/>
    </location>
</feature>
<evidence type="ECO:0000256" key="1">
    <source>
        <dbReference type="ARBA" id="ARBA00004123"/>
    </source>
</evidence>
<evidence type="ECO:0000256" key="5">
    <source>
        <dbReference type="ARBA" id="ARBA00023242"/>
    </source>
</evidence>
<dbReference type="PANTHER" id="PTHR45776">
    <property type="entry name" value="MIP04163P"/>
    <property type="match status" value="1"/>
</dbReference>
<feature type="compositionally biased region" description="Polar residues" evidence="7">
    <location>
        <begin position="1"/>
        <end position="10"/>
    </location>
</feature>
<organism evidence="9 10">
    <name type="scientific">Lichtheimia corymbifera JMRC:FSU:9682</name>
    <dbReference type="NCBI Taxonomy" id="1263082"/>
    <lineage>
        <taxon>Eukaryota</taxon>
        <taxon>Fungi</taxon>
        <taxon>Fungi incertae sedis</taxon>
        <taxon>Mucoromycota</taxon>
        <taxon>Mucoromycotina</taxon>
        <taxon>Mucoromycetes</taxon>
        <taxon>Mucorales</taxon>
        <taxon>Lichtheimiaceae</taxon>
        <taxon>Lichtheimia</taxon>
    </lineage>
</organism>
<gene>
    <name evidence="9" type="ORF">LCOR_07493.1</name>
</gene>
<dbReference type="STRING" id="1263082.A0A068S237"/>
<keyword evidence="10" id="KW-1185">Reference proteome</keyword>
<keyword evidence="2" id="KW-0805">Transcription regulation</keyword>
<dbReference type="VEuPathDB" id="FungiDB:LCOR_07493.1"/>
<dbReference type="InterPro" id="IPR011598">
    <property type="entry name" value="bHLH_dom"/>
</dbReference>
<evidence type="ECO:0000259" key="8">
    <source>
        <dbReference type="PROSITE" id="PS50888"/>
    </source>
</evidence>
<evidence type="ECO:0000256" key="2">
    <source>
        <dbReference type="ARBA" id="ARBA00023015"/>
    </source>
</evidence>
<dbReference type="SUPFAM" id="SSF47459">
    <property type="entry name" value="HLH, helix-loop-helix DNA-binding domain"/>
    <property type="match status" value="1"/>
</dbReference>
<feature type="compositionally biased region" description="Basic and acidic residues" evidence="7">
    <location>
        <begin position="279"/>
        <end position="296"/>
    </location>
</feature>
<sequence length="316" mass="35191">MYSPTHQSFNLEGDHPFSPTPGTSTSSPHTTVGAVPVARNSRLFNPPPSSSYQLHHHQRQGSFGAAASIAMSPPGGRGIPFGDPNNAQNWFGTSLDSTSSSFGQSPIFNGRDLVVSPSTSTSHIDGFTGEEDEAQQRNLQEIFEKRRRRRESHNAVERRRRDNINERIHELCTLLPEHLLETAPTSSNVMTVSSNQGTPGNNTRAINKGTILKLSVDHIKELQGELSRYQDRVRDLEQMIEDLKSGKMPAMMHHPHPPPAPAPSQSSNRLPPPPPNEQQHQDHHQHPPVHLTHDNTRFQQQFGNLHISPDQLTRHS</sequence>
<keyword evidence="4" id="KW-0804">Transcription</keyword>
<feature type="coiled-coil region" evidence="6">
    <location>
        <begin position="219"/>
        <end position="246"/>
    </location>
</feature>
<comment type="subcellular location">
    <subcellularLocation>
        <location evidence="1">Nucleus</location>
    </subcellularLocation>
</comment>
<evidence type="ECO:0000256" key="6">
    <source>
        <dbReference type="SAM" id="Coils"/>
    </source>
</evidence>
<dbReference type="PROSITE" id="PS50888">
    <property type="entry name" value="BHLH"/>
    <property type="match status" value="1"/>
</dbReference>
<evidence type="ECO:0000313" key="9">
    <source>
        <dbReference type="EMBL" id="CDH56443.1"/>
    </source>
</evidence>
<protein>
    <recommendedName>
        <fullName evidence="8">BHLH domain-containing protein</fullName>
    </recommendedName>
</protein>
<dbReference type="SMART" id="SM00353">
    <property type="entry name" value="HLH"/>
    <property type="match status" value="1"/>
</dbReference>
<keyword evidence="5" id="KW-0539">Nucleus</keyword>
<dbReference type="PANTHER" id="PTHR45776:SF2">
    <property type="entry name" value="MIP04163P"/>
    <property type="match status" value="1"/>
</dbReference>
<evidence type="ECO:0000256" key="4">
    <source>
        <dbReference type="ARBA" id="ARBA00023163"/>
    </source>
</evidence>
<dbReference type="GO" id="GO:0000978">
    <property type="term" value="F:RNA polymerase II cis-regulatory region sequence-specific DNA binding"/>
    <property type="evidence" value="ECO:0007669"/>
    <property type="project" value="TreeGrafter"/>
</dbReference>
<proteinExistence type="predicted"/>
<keyword evidence="3" id="KW-0238">DNA-binding</keyword>
<dbReference type="GO" id="GO:0005634">
    <property type="term" value="C:nucleus"/>
    <property type="evidence" value="ECO:0007669"/>
    <property type="project" value="UniProtKB-SubCell"/>
</dbReference>
<dbReference type="AlphaFoldDB" id="A0A068S237"/>
<feature type="region of interest" description="Disordered" evidence="7">
    <location>
        <begin position="248"/>
        <end position="316"/>
    </location>
</feature>
<feature type="domain" description="BHLH" evidence="8">
    <location>
        <begin position="148"/>
        <end position="222"/>
    </location>
</feature>
<accession>A0A068S237</accession>
<dbReference type="InterPro" id="IPR036638">
    <property type="entry name" value="HLH_DNA-bd_sf"/>
</dbReference>
<evidence type="ECO:0000256" key="7">
    <source>
        <dbReference type="SAM" id="MobiDB-lite"/>
    </source>
</evidence>
<dbReference type="OrthoDB" id="690068at2759"/>
<comment type="caution">
    <text evidence="9">The sequence shown here is derived from an EMBL/GenBank/DDBJ whole genome shotgun (WGS) entry which is preliminary data.</text>
</comment>
<name>A0A068S237_9FUNG</name>
<reference evidence="9" key="1">
    <citation type="submission" date="2013-08" db="EMBL/GenBank/DDBJ databases">
        <title>Gene expansion shapes genome architecture in the human pathogen Lichtheimia corymbifera: an evolutionary genomics analysis in the ancient terrestrial Mucorales (Mucoromycotina).</title>
        <authorList>
            <person name="Schwartze V.U."/>
            <person name="Winter S."/>
            <person name="Shelest E."/>
            <person name="Marcet-Houben M."/>
            <person name="Horn F."/>
            <person name="Wehner S."/>
            <person name="Hoffmann K."/>
            <person name="Riege K."/>
            <person name="Sammeth M."/>
            <person name="Nowrousian M."/>
            <person name="Valiante V."/>
            <person name="Linde J."/>
            <person name="Jacobsen I.D."/>
            <person name="Marz M."/>
            <person name="Brakhage A.A."/>
            <person name="Gabaldon T."/>
            <person name="Bocker S."/>
            <person name="Voigt K."/>
        </authorList>
    </citation>
    <scope>NUCLEOTIDE SEQUENCE [LARGE SCALE GENOMIC DNA]</scope>
    <source>
        <strain evidence="9">FSU 9682</strain>
    </source>
</reference>
<feature type="compositionally biased region" description="Low complexity" evidence="7">
    <location>
        <begin position="16"/>
        <end position="31"/>
    </location>
</feature>
<keyword evidence="6" id="KW-0175">Coiled coil</keyword>
<dbReference type="Proteomes" id="UP000027586">
    <property type="component" value="Unassembled WGS sequence"/>
</dbReference>
<dbReference type="Pfam" id="PF00010">
    <property type="entry name" value="HLH"/>
    <property type="match status" value="1"/>
</dbReference>
<dbReference type="GO" id="GO:0046983">
    <property type="term" value="F:protein dimerization activity"/>
    <property type="evidence" value="ECO:0007669"/>
    <property type="project" value="InterPro"/>
</dbReference>